<dbReference type="STRING" id="1445510.YC6258_04974"/>
<name>A0A0C5VS00_9GAMM</name>
<dbReference type="KEGG" id="gsn:YC6258_04974"/>
<gene>
    <name evidence="1" type="ORF">YC6258_04974</name>
</gene>
<accession>A0A0C5VS00</accession>
<reference evidence="1 2" key="1">
    <citation type="submission" date="2014-01" db="EMBL/GenBank/DDBJ databases">
        <title>Full genme sequencing of cellulolytic bacterium Gynuella sunshinyii YC6258T gen. nov., sp. nov.</title>
        <authorList>
            <person name="Khan H."/>
            <person name="Chung E.J."/>
            <person name="Chung Y.R."/>
        </authorList>
    </citation>
    <scope>NUCLEOTIDE SEQUENCE [LARGE SCALE GENOMIC DNA]</scope>
    <source>
        <strain evidence="1 2">YC6258</strain>
    </source>
</reference>
<keyword evidence="2" id="KW-1185">Reference proteome</keyword>
<protein>
    <submittedName>
        <fullName evidence="1">Uncharacterized protein</fullName>
    </submittedName>
</protein>
<dbReference type="AlphaFoldDB" id="A0A0C5VS00"/>
<dbReference type="HOGENOM" id="CLU_3290420_0_0_6"/>
<evidence type="ECO:0000313" key="2">
    <source>
        <dbReference type="Proteomes" id="UP000032266"/>
    </source>
</evidence>
<dbReference type="Proteomes" id="UP000032266">
    <property type="component" value="Chromosome"/>
</dbReference>
<proteinExistence type="predicted"/>
<dbReference type="EMBL" id="CP007142">
    <property type="protein sequence ID" value="AJQ97006.1"/>
    <property type="molecule type" value="Genomic_DNA"/>
</dbReference>
<sequence>MKKIRPREDCSLELLENVMVTKKAVGALTGNPYYPDIIHM</sequence>
<evidence type="ECO:0000313" key="1">
    <source>
        <dbReference type="EMBL" id="AJQ97006.1"/>
    </source>
</evidence>
<organism evidence="1 2">
    <name type="scientific">Gynuella sunshinyii YC6258</name>
    <dbReference type="NCBI Taxonomy" id="1445510"/>
    <lineage>
        <taxon>Bacteria</taxon>
        <taxon>Pseudomonadati</taxon>
        <taxon>Pseudomonadota</taxon>
        <taxon>Gammaproteobacteria</taxon>
        <taxon>Oceanospirillales</taxon>
        <taxon>Saccharospirillaceae</taxon>
        <taxon>Gynuella</taxon>
    </lineage>
</organism>